<feature type="domain" description="Oxidoreductase FAD/NAD(P)-binding" evidence="13">
    <location>
        <begin position="1"/>
        <end position="80"/>
    </location>
</feature>
<dbReference type="PANTHER" id="PTHR43410:SF1">
    <property type="entry name" value="NITRIC OXIDE SYNTHASE"/>
    <property type="match status" value="1"/>
</dbReference>
<evidence type="ECO:0000256" key="12">
    <source>
        <dbReference type="SAM" id="MobiDB-lite"/>
    </source>
</evidence>
<comment type="cofactor">
    <cofactor evidence="1">
        <name>FMN</name>
        <dbReference type="ChEBI" id="CHEBI:58210"/>
    </cofactor>
</comment>
<evidence type="ECO:0000256" key="4">
    <source>
        <dbReference type="ARBA" id="ARBA00012989"/>
    </source>
</evidence>
<keyword evidence="5" id="KW-0349">Heme</keyword>
<keyword evidence="6" id="KW-0285">Flavoprotein</keyword>
<keyword evidence="6" id="KW-0288">FMN</keyword>
<evidence type="ECO:0000256" key="11">
    <source>
        <dbReference type="ARBA" id="ARBA00023004"/>
    </source>
</evidence>
<keyword evidence="15" id="KW-1185">Reference proteome</keyword>
<keyword evidence="9" id="KW-0112">Calmodulin-binding</keyword>
<dbReference type="GO" id="GO:0004517">
    <property type="term" value="F:nitric-oxide synthase activity"/>
    <property type="evidence" value="ECO:0007669"/>
    <property type="project" value="UniProtKB-EC"/>
</dbReference>
<dbReference type="Gene3D" id="3.40.50.80">
    <property type="entry name" value="Nucleotide-binding domain of ferredoxin-NADP reductase (FNR) module"/>
    <property type="match status" value="1"/>
</dbReference>
<reference evidence="14 15" key="1">
    <citation type="submission" date="2023-11" db="EMBL/GenBank/DDBJ databases">
        <title>Halocaridina rubra genome assembly.</title>
        <authorList>
            <person name="Smith C."/>
        </authorList>
    </citation>
    <scope>NUCLEOTIDE SEQUENCE [LARGE SCALE GENOMIC DNA]</scope>
    <source>
        <strain evidence="14">EP-1</strain>
        <tissue evidence="14">Whole</tissue>
    </source>
</reference>
<evidence type="ECO:0000313" key="15">
    <source>
        <dbReference type="Proteomes" id="UP001381693"/>
    </source>
</evidence>
<protein>
    <recommendedName>
        <fullName evidence="4">nitric-oxide synthase (NADPH)</fullName>
        <ecNumber evidence="4">1.14.13.39</ecNumber>
    </recommendedName>
</protein>
<evidence type="ECO:0000256" key="5">
    <source>
        <dbReference type="ARBA" id="ARBA00022617"/>
    </source>
</evidence>
<dbReference type="InterPro" id="IPR050607">
    <property type="entry name" value="NOS"/>
</dbReference>
<keyword evidence="8" id="KW-0521">NADP</keyword>
<feature type="region of interest" description="Disordered" evidence="12">
    <location>
        <begin position="137"/>
        <end position="168"/>
    </location>
</feature>
<dbReference type="Proteomes" id="UP001381693">
    <property type="component" value="Unassembled WGS sequence"/>
</dbReference>
<evidence type="ECO:0000313" key="14">
    <source>
        <dbReference type="EMBL" id="KAK7067437.1"/>
    </source>
</evidence>
<evidence type="ECO:0000256" key="3">
    <source>
        <dbReference type="ARBA" id="ARBA00006267"/>
    </source>
</evidence>
<feature type="compositionally biased region" description="Gly residues" evidence="12">
    <location>
        <begin position="153"/>
        <end position="162"/>
    </location>
</feature>
<dbReference type="EC" id="1.14.13.39" evidence="4"/>
<dbReference type="GO" id="GO:0005516">
    <property type="term" value="F:calmodulin binding"/>
    <property type="evidence" value="ECO:0007669"/>
    <property type="project" value="UniProtKB-KW"/>
</dbReference>
<sequence>MTLFFGCRTRALDLYSEEKEAMKRAGILSHTYLALSREPTIPKTYVQDLLVEVGAEVYCQVVEQKGHFYVCGDCTMAECVYQKLKSIVQEHGHLTDQEVENFMLQMRDENRYHEDIFGITLRTEEIHRQKRESARVRMTSIQTGGPTTPTLVQGGGGGGGGPFASSIAPQVVGSSNVATSAQGGPNIPNNE</sequence>
<dbReference type="Pfam" id="PF00175">
    <property type="entry name" value="NAD_binding_1"/>
    <property type="match status" value="1"/>
</dbReference>
<accession>A0AAN8WJQ8</accession>
<dbReference type="EMBL" id="JAXCGZ010018332">
    <property type="protein sequence ID" value="KAK7067437.1"/>
    <property type="molecule type" value="Genomic_DNA"/>
</dbReference>
<dbReference type="InterPro" id="IPR039261">
    <property type="entry name" value="FNR_nucleotide-bd"/>
</dbReference>
<feature type="compositionally biased region" description="Low complexity" evidence="12">
    <location>
        <begin position="143"/>
        <end position="152"/>
    </location>
</feature>
<keyword evidence="7" id="KW-0479">Metal-binding</keyword>
<comment type="caution">
    <text evidence="14">The sequence shown here is derived from an EMBL/GenBank/DDBJ whole genome shotgun (WGS) entry which is preliminary data.</text>
</comment>
<dbReference type="AlphaFoldDB" id="A0AAN8WJQ8"/>
<evidence type="ECO:0000256" key="1">
    <source>
        <dbReference type="ARBA" id="ARBA00001917"/>
    </source>
</evidence>
<evidence type="ECO:0000256" key="9">
    <source>
        <dbReference type="ARBA" id="ARBA00022860"/>
    </source>
</evidence>
<name>A0AAN8WJQ8_HALRR</name>
<dbReference type="PANTHER" id="PTHR43410">
    <property type="entry name" value="NITRIC OXIDE SYNTHASE OXYGENASE"/>
    <property type="match status" value="1"/>
</dbReference>
<proteinExistence type="inferred from homology"/>
<evidence type="ECO:0000259" key="13">
    <source>
        <dbReference type="Pfam" id="PF00175"/>
    </source>
</evidence>
<evidence type="ECO:0000256" key="6">
    <source>
        <dbReference type="ARBA" id="ARBA00022643"/>
    </source>
</evidence>
<comment type="similarity">
    <text evidence="3">Belongs to the NOS family.</text>
</comment>
<gene>
    <name evidence="14" type="primary">NOS1_2</name>
    <name evidence="14" type="ORF">SK128_004197</name>
</gene>
<organism evidence="14 15">
    <name type="scientific">Halocaridina rubra</name>
    <name type="common">Hawaiian red shrimp</name>
    <dbReference type="NCBI Taxonomy" id="373956"/>
    <lineage>
        <taxon>Eukaryota</taxon>
        <taxon>Metazoa</taxon>
        <taxon>Ecdysozoa</taxon>
        <taxon>Arthropoda</taxon>
        <taxon>Crustacea</taxon>
        <taxon>Multicrustacea</taxon>
        <taxon>Malacostraca</taxon>
        <taxon>Eumalacostraca</taxon>
        <taxon>Eucarida</taxon>
        <taxon>Decapoda</taxon>
        <taxon>Pleocyemata</taxon>
        <taxon>Caridea</taxon>
        <taxon>Atyoidea</taxon>
        <taxon>Atyidae</taxon>
        <taxon>Halocaridina</taxon>
    </lineage>
</organism>
<evidence type="ECO:0000256" key="8">
    <source>
        <dbReference type="ARBA" id="ARBA00022857"/>
    </source>
</evidence>
<evidence type="ECO:0000256" key="2">
    <source>
        <dbReference type="ARBA" id="ARBA00001970"/>
    </source>
</evidence>
<comment type="cofactor">
    <cofactor evidence="2">
        <name>heme b</name>
        <dbReference type="ChEBI" id="CHEBI:60344"/>
    </cofactor>
</comment>
<keyword evidence="11" id="KW-0408">Iron</keyword>
<dbReference type="InterPro" id="IPR001433">
    <property type="entry name" value="OxRdtase_FAD/NAD-bd"/>
</dbReference>
<evidence type="ECO:0000256" key="10">
    <source>
        <dbReference type="ARBA" id="ARBA00023002"/>
    </source>
</evidence>
<evidence type="ECO:0000256" key="7">
    <source>
        <dbReference type="ARBA" id="ARBA00022723"/>
    </source>
</evidence>
<keyword evidence="10 14" id="KW-0560">Oxidoreductase</keyword>
<dbReference type="SUPFAM" id="SSF52343">
    <property type="entry name" value="Ferredoxin reductase-like, C-terminal NADP-linked domain"/>
    <property type="match status" value="1"/>
</dbReference>
<dbReference type="GO" id="GO:0046872">
    <property type="term" value="F:metal ion binding"/>
    <property type="evidence" value="ECO:0007669"/>
    <property type="project" value="UniProtKB-KW"/>
</dbReference>